<feature type="compositionally biased region" description="Low complexity" evidence="10">
    <location>
        <begin position="70"/>
        <end position="86"/>
    </location>
</feature>
<comment type="subcellular location">
    <subcellularLocation>
        <location evidence="1">Membrane</location>
    </subcellularLocation>
</comment>
<feature type="signal peptide" evidence="11">
    <location>
        <begin position="1"/>
        <end position="18"/>
    </location>
</feature>
<accession>A0A9D3WYD0</accession>
<keyword evidence="3" id="KW-0813">Transport</keyword>
<name>A0A9D3WYD0_9SAUR</name>
<evidence type="ECO:0000313" key="13">
    <source>
        <dbReference type="Proteomes" id="UP000827986"/>
    </source>
</evidence>
<feature type="compositionally biased region" description="Basic and acidic residues" evidence="10">
    <location>
        <begin position="26"/>
        <end position="35"/>
    </location>
</feature>
<evidence type="ECO:0000256" key="6">
    <source>
        <dbReference type="ARBA" id="ARBA00022989"/>
    </source>
</evidence>
<evidence type="ECO:0000256" key="8">
    <source>
        <dbReference type="ARBA" id="ARBA00024203"/>
    </source>
</evidence>
<evidence type="ECO:0000256" key="3">
    <source>
        <dbReference type="ARBA" id="ARBA00022448"/>
    </source>
</evidence>
<keyword evidence="4" id="KW-0812">Transmembrane</keyword>
<keyword evidence="11" id="KW-0732">Signal</keyword>
<comment type="function">
    <text evidence="9">Regulator of endoplasmic reticulum secretion that acts as a key determinant of brain size. Required for secretion of extracellular matrix proteins. Required for correct brain development by depositing sufficient extracellular matrix proteins for tissue integrity and the proliferation of neural progenitors. Acts as a regulator of the unfolded protein response (UPR).</text>
</comment>
<feature type="chain" id="PRO_5039653389" description="Immediate early response 3-interacting protein 1" evidence="11">
    <location>
        <begin position="19"/>
        <end position="123"/>
    </location>
</feature>
<dbReference type="GO" id="GO:0005789">
    <property type="term" value="C:endoplasmic reticulum membrane"/>
    <property type="evidence" value="ECO:0007669"/>
    <property type="project" value="TreeGrafter"/>
</dbReference>
<comment type="caution">
    <text evidence="12">The sequence shown here is derived from an EMBL/GenBank/DDBJ whole genome shotgun (WGS) entry which is preliminary data.</text>
</comment>
<protein>
    <recommendedName>
        <fullName evidence="2">Immediate early response 3-interacting protein 1</fullName>
    </recommendedName>
</protein>
<dbReference type="PANTHER" id="PTHR15858">
    <property type="entry name" value="IMMEDIATE EARLY RESPONSE 3-INTERACTING PROTEIN 1"/>
    <property type="match status" value="1"/>
</dbReference>
<evidence type="ECO:0000313" key="12">
    <source>
        <dbReference type="EMBL" id="KAH1169421.1"/>
    </source>
</evidence>
<gene>
    <name evidence="12" type="ORF">KIL84_014011</name>
</gene>
<keyword evidence="13" id="KW-1185">Reference proteome</keyword>
<keyword evidence="6" id="KW-1133">Transmembrane helix</keyword>
<evidence type="ECO:0000256" key="10">
    <source>
        <dbReference type="SAM" id="MobiDB-lite"/>
    </source>
</evidence>
<keyword evidence="7" id="KW-0472">Membrane</keyword>
<proteinExistence type="inferred from homology"/>
<dbReference type="Proteomes" id="UP000827986">
    <property type="component" value="Unassembled WGS sequence"/>
</dbReference>
<dbReference type="GO" id="GO:0000139">
    <property type="term" value="C:Golgi membrane"/>
    <property type="evidence" value="ECO:0007669"/>
    <property type="project" value="TreeGrafter"/>
</dbReference>
<dbReference type="GO" id="GO:0015031">
    <property type="term" value="P:protein transport"/>
    <property type="evidence" value="ECO:0007669"/>
    <property type="project" value="UniProtKB-KW"/>
</dbReference>
<dbReference type="Pfam" id="PF08571">
    <property type="entry name" value="Yos1"/>
    <property type="match status" value="1"/>
</dbReference>
<dbReference type="EMBL" id="JAHDVG010000485">
    <property type="protein sequence ID" value="KAH1169421.1"/>
    <property type="molecule type" value="Genomic_DNA"/>
</dbReference>
<evidence type="ECO:0000256" key="9">
    <source>
        <dbReference type="ARBA" id="ARBA00045999"/>
    </source>
</evidence>
<evidence type="ECO:0000256" key="7">
    <source>
        <dbReference type="ARBA" id="ARBA00023136"/>
    </source>
</evidence>
<comment type="similarity">
    <text evidence="8">Belongs to the YOS1 family.</text>
</comment>
<feature type="region of interest" description="Disordered" evidence="10">
    <location>
        <begin position="26"/>
        <end position="123"/>
    </location>
</feature>
<evidence type="ECO:0000256" key="1">
    <source>
        <dbReference type="ARBA" id="ARBA00004370"/>
    </source>
</evidence>
<keyword evidence="5" id="KW-0653">Protein transport</keyword>
<dbReference type="GO" id="GO:0030134">
    <property type="term" value="C:COPII-coated ER to Golgi transport vesicle"/>
    <property type="evidence" value="ECO:0007669"/>
    <property type="project" value="TreeGrafter"/>
</dbReference>
<sequence>MAFTLYSLLQAALLFVNAIAVLHEERFLRNGERPRTPARGEPLGARGPSRPPLPVRGREGSPPPRRCRRAPPLLAPGGPWPGLAAREAPRGSFPPPAGARASPVPSHQRRAEPAGGATARSAR</sequence>
<dbReference type="PANTHER" id="PTHR15858:SF0">
    <property type="entry name" value="IMMEDIATE EARLY RESPONSE 3-INTERACTING PROTEIN 1"/>
    <property type="match status" value="1"/>
</dbReference>
<dbReference type="GO" id="GO:0006888">
    <property type="term" value="P:endoplasmic reticulum to Golgi vesicle-mediated transport"/>
    <property type="evidence" value="ECO:0007669"/>
    <property type="project" value="TreeGrafter"/>
</dbReference>
<evidence type="ECO:0000256" key="2">
    <source>
        <dbReference type="ARBA" id="ARBA00016434"/>
    </source>
</evidence>
<reference evidence="12" key="1">
    <citation type="submission" date="2021-09" db="EMBL/GenBank/DDBJ databases">
        <title>The genome of Mauremys mutica provides insights into the evolution of semi-aquatic lifestyle.</title>
        <authorList>
            <person name="Gong S."/>
            <person name="Gao Y."/>
        </authorList>
    </citation>
    <scope>NUCLEOTIDE SEQUENCE</scope>
    <source>
        <strain evidence="12">MM-2020</strain>
        <tissue evidence="12">Muscle</tissue>
    </source>
</reference>
<dbReference type="InterPro" id="IPR013880">
    <property type="entry name" value="Yos1"/>
</dbReference>
<dbReference type="AlphaFoldDB" id="A0A9D3WYD0"/>
<evidence type="ECO:0000256" key="4">
    <source>
        <dbReference type="ARBA" id="ARBA00022692"/>
    </source>
</evidence>
<evidence type="ECO:0000256" key="5">
    <source>
        <dbReference type="ARBA" id="ARBA00022927"/>
    </source>
</evidence>
<organism evidence="12 13">
    <name type="scientific">Mauremys mutica</name>
    <name type="common">yellowpond turtle</name>
    <dbReference type="NCBI Taxonomy" id="74926"/>
    <lineage>
        <taxon>Eukaryota</taxon>
        <taxon>Metazoa</taxon>
        <taxon>Chordata</taxon>
        <taxon>Craniata</taxon>
        <taxon>Vertebrata</taxon>
        <taxon>Euteleostomi</taxon>
        <taxon>Archelosauria</taxon>
        <taxon>Testudinata</taxon>
        <taxon>Testudines</taxon>
        <taxon>Cryptodira</taxon>
        <taxon>Durocryptodira</taxon>
        <taxon>Testudinoidea</taxon>
        <taxon>Geoemydidae</taxon>
        <taxon>Geoemydinae</taxon>
        <taxon>Mauremys</taxon>
    </lineage>
</organism>
<evidence type="ECO:0000256" key="11">
    <source>
        <dbReference type="SAM" id="SignalP"/>
    </source>
</evidence>